<protein>
    <recommendedName>
        <fullName evidence="1">HTH arsR-type domain-containing protein</fullName>
    </recommendedName>
</protein>
<dbReference type="AlphaFoldDB" id="A0A7G9Z3K7"/>
<name>A0A7G9Z3K7_9EURY</name>
<dbReference type="GO" id="GO:0003700">
    <property type="term" value="F:DNA-binding transcription factor activity"/>
    <property type="evidence" value="ECO:0007669"/>
    <property type="project" value="InterPro"/>
</dbReference>
<evidence type="ECO:0000313" key="2">
    <source>
        <dbReference type="EMBL" id="QNO54841.1"/>
    </source>
</evidence>
<dbReference type="InterPro" id="IPR036388">
    <property type="entry name" value="WH-like_DNA-bd_sf"/>
</dbReference>
<sequence>MPDAEKRTNAILRILEDQHPHSVSEIASRVNISEEKVELFLRFLAKYGFVTYDEDKKTATIRADSFSLKETSL</sequence>
<reference evidence="2" key="1">
    <citation type="submission" date="2020-06" db="EMBL/GenBank/DDBJ databases">
        <title>Unique genomic features of the anaerobic methanotrophic archaea.</title>
        <authorList>
            <person name="Chadwick G.L."/>
            <person name="Skennerton C.T."/>
            <person name="Laso-Perez R."/>
            <person name="Leu A.O."/>
            <person name="Speth D.R."/>
            <person name="Yu H."/>
            <person name="Morgan-Lang C."/>
            <person name="Hatzenpichler R."/>
            <person name="Goudeau D."/>
            <person name="Malmstrom R."/>
            <person name="Brazelton W.J."/>
            <person name="Woyke T."/>
            <person name="Hallam S.J."/>
            <person name="Tyson G.W."/>
            <person name="Wegener G."/>
            <person name="Boetius A."/>
            <person name="Orphan V."/>
        </authorList>
    </citation>
    <scope>NUCLEOTIDE SEQUENCE</scope>
</reference>
<dbReference type="Gene3D" id="1.10.10.10">
    <property type="entry name" value="Winged helix-like DNA-binding domain superfamily/Winged helix DNA-binding domain"/>
    <property type="match status" value="1"/>
</dbReference>
<gene>
    <name evidence="2" type="ORF">PAHOCELH_00002</name>
</gene>
<proteinExistence type="predicted"/>
<dbReference type="Pfam" id="PF01022">
    <property type="entry name" value="HTH_5"/>
    <property type="match status" value="1"/>
</dbReference>
<accession>A0A7G9Z3K7</accession>
<organism evidence="2">
    <name type="scientific">Candidatus Methanophaga sp. ANME-1 ERB7</name>
    <dbReference type="NCBI Taxonomy" id="2759913"/>
    <lineage>
        <taxon>Archaea</taxon>
        <taxon>Methanobacteriati</taxon>
        <taxon>Methanobacteriota</taxon>
        <taxon>Stenosarchaea group</taxon>
        <taxon>Methanomicrobia</taxon>
        <taxon>Candidatus Methanophagales</taxon>
        <taxon>Candidatus Methanophagaceae</taxon>
        <taxon>Candidatus Methanophaga</taxon>
    </lineage>
</organism>
<dbReference type="InterPro" id="IPR036390">
    <property type="entry name" value="WH_DNA-bd_sf"/>
</dbReference>
<dbReference type="EMBL" id="MT631595">
    <property type="protein sequence ID" value="QNO54841.1"/>
    <property type="molecule type" value="Genomic_DNA"/>
</dbReference>
<feature type="domain" description="HTH arsR-type" evidence="1">
    <location>
        <begin position="10"/>
        <end position="52"/>
    </location>
</feature>
<dbReference type="SUPFAM" id="SSF46785">
    <property type="entry name" value="Winged helix' DNA-binding domain"/>
    <property type="match status" value="1"/>
</dbReference>
<evidence type="ECO:0000259" key="1">
    <source>
        <dbReference type="Pfam" id="PF01022"/>
    </source>
</evidence>
<dbReference type="InterPro" id="IPR001845">
    <property type="entry name" value="HTH_ArsR_DNA-bd_dom"/>
</dbReference>